<evidence type="ECO:0000313" key="1">
    <source>
        <dbReference type="EMBL" id="SEB18293.1"/>
    </source>
</evidence>
<proteinExistence type="predicted"/>
<sequence length="126" mass="14667">MFSYSDRNYQQQPFYPYPYQQQPMMGENPYGYPQSWNMPHAPGNPFEYYTKPMFPQQQNHMQSGYGSQPFFYNNGVNPKNMIGYFQDQNGQIDMDKMMKTVGQVAQTANQLSPLMKGIGGFIKGMR</sequence>
<evidence type="ECO:0000313" key="2">
    <source>
        <dbReference type="Proteomes" id="UP000198584"/>
    </source>
</evidence>
<dbReference type="OrthoDB" id="2456726at2"/>
<keyword evidence="2" id="KW-1185">Reference proteome</keyword>
<accession>A0A1H4H8Y4</accession>
<reference evidence="1 2" key="1">
    <citation type="submission" date="2016-10" db="EMBL/GenBank/DDBJ databases">
        <authorList>
            <person name="de Groot N.N."/>
        </authorList>
    </citation>
    <scope>NUCLEOTIDE SEQUENCE [LARGE SCALE GENOMIC DNA]</scope>
    <source>
        <strain evidence="1 2">CCM7597</strain>
    </source>
</reference>
<dbReference type="Proteomes" id="UP000198584">
    <property type="component" value="Unassembled WGS sequence"/>
</dbReference>
<gene>
    <name evidence="1" type="ORF">SAMN05421743_12448</name>
</gene>
<dbReference type="AlphaFoldDB" id="A0A1H4H8Y4"/>
<protein>
    <submittedName>
        <fullName evidence="1">YppG-like protein</fullName>
    </submittedName>
</protein>
<dbReference type="STRING" id="571932.SAMN05421743_12448"/>
<dbReference type="InterPro" id="IPR025555">
    <property type="entry name" value="YppG"/>
</dbReference>
<dbReference type="EMBL" id="FNQR01000024">
    <property type="protein sequence ID" value="SEB18293.1"/>
    <property type="molecule type" value="Genomic_DNA"/>
</dbReference>
<name>A0A1H4H8Y4_9BACI</name>
<organism evidence="1 2">
    <name type="scientific">Thalassobacillus cyri</name>
    <dbReference type="NCBI Taxonomy" id="571932"/>
    <lineage>
        <taxon>Bacteria</taxon>
        <taxon>Bacillati</taxon>
        <taxon>Bacillota</taxon>
        <taxon>Bacilli</taxon>
        <taxon>Bacillales</taxon>
        <taxon>Bacillaceae</taxon>
        <taxon>Thalassobacillus</taxon>
    </lineage>
</organism>
<dbReference type="RefSeq" id="WP_093046697.1">
    <property type="nucleotide sequence ID" value="NZ_FNQR01000024.1"/>
</dbReference>
<dbReference type="Pfam" id="PF14179">
    <property type="entry name" value="YppG"/>
    <property type="match status" value="1"/>
</dbReference>